<dbReference type="InterPro" id="IPR036397">
    <property type="entry name" value="RNaseH_sf"/>
</dbReference>
<evidence type="ECO:0000259" key="2">
    <source>
        <dbReference type="SMART" id="SM00479"/>
    </source>
</evidence>
<evidence type="ECO:0000313" key="4">
    <source>
        <dbReference type="Proteomes" id="UP001143486"/>
    </source>
</evidence>
<reference evidence="3" key="1">
    <citation type="journal article" date="2014" name="Int. J. Syst. Evol. Microbiol.">
        <title>Complete genome sequence of Corynebacterium casei LMG S-19264T (=DSM 44701T), isolated from a smear-ripened cheese.</title>
        <authorList>
            <consortium name="US DOE Joint Genome Institute (JGI-PGF)"/>
            <person name="Walter F."/>
            <person name="Albersmeier A."/>
            <person name="Kalinowski J."/>
            <person name="Ruckert C."/>
        </authorList>
    </citation>
    <scope>NUCLEOTIDE SEQUENCE</scope>
    <source>
        <strain evidence="3">VKM B-1513</strain>
    </source>
</reference>
<evidence type="ECO:0000313" key="3">
    <source>
        <dbReference type="EMBL" id="GLK51626.1"/>
    </source>
</evidence>
<keyword evidence="4" id="KW-1185">Reference proteome</keyword>
<keyword evidence="1" id="KW-0732">Signal</keyword>
<dbReference type="AlphaFoldDB" id="A0A9W6MN79"/>
<feature type="chain" id="PRO_5040920042" description="Exonuclease domain-containing protein" evidence="1">
    <location>
        <begin position="19"/>
        <end position="222"/>
    </location>
</feature>
<accession>A0A9W6MN79</accession>
<protein>
    <recommendedName>
        <fullName evidence="2">Exonuclease domain-containing protein</fullName>
    </recommendedName>
</protein>
<name>A0A9W6MN79_9PROT</name>
<evidence type="ECO:0000256" key="1">
    <source>
        <dbReference type="SAM" id="SignalP"/>
    </source>
</evidence>
<dbReference type="RefSeq" id="WP_271186006.1">
    <property type="nucleotide sequence ID" value="NZ_BSFE01000002.1"/>
</dbReference>
<comment type="caution">
    <text evidence="3">The sequence shown here is derived from an EMBL/GenBank/DDBJ whole genome shotgun (WGS) entry which is preliminary data.</text>
</comment>
<dbReference type="GO" id="GO:0003676">
    <property type="term" value="F:nucleic acid binding"/>
    <property type="evidence" value="ECO:0007669"/>
    <property type="project" value="InterPro"/>
</dbReference>
<reference evidence="3" key="2">
    <citation type="submission" date="2023-01" db="EMBL/GenBank/DDBJ databases">
        <authorList>
            <person name="Sun Q."/>
            <person name="Evtushenko L."/>
        </authorList>
    </citation>
    <scope>NUCLEOTIDE SEQUENCE</scope>
    <source>
        <strain evidence="3">VKM B-1513</strain>
    </source>
</reference>
<feature type="domain" description="Exonuclease" evidence="2">
    <location>
        <begin position="32"/>
        <end position="214"/>
    </location>
</feature>
<dbReference type="Pfam" id="PF00929">
    <property type="entry name" value="RNase_T"/>
    <property type="match status" value="1"/>
</dbReference>
<dbReference type="GO" id="GO:0004527">
    <property type="term" value="F:exonuclease activity"/>
    <property type="evidence" value="ECO:0007669"/>
    <property type="project" value="UniProtKB-ARBA"/>
</dbReference>
<feature type="signal peptide" evidence="1">
    <location>
        <begin position="1"/>
        <end position="18"/>
    </location>
</feature>
<gene>
    <name evidence="3" type="ORF">GCM10017621_11340</name>
</gene>
<dbReference type="InterPro" id="IPR013520">
    <property type="entry name" value="Ribonucl_H"/>
</dbReference>
<dbReference type="Proteomes" id="UP001143486">
    <property type="component" value="Unassembled WGS sequence"/>
</dbReference>
<dbReference type="EMBL" id="BSFE01000002">
    <property type="protein sequence ID" value="GLK51626.1"/>
    <property type="molecule type" value="Genomic_DNA"/>
</dbReference>
<dbReference type="CDD" id="cd06127">
    <property type="entry name" value="DEDDh"/>
    <property type="match status" value="1"/>
</dbReference>
<dbReference type="SUPFAM" id="SSF53098">
    <property type="entry name" value="Ribonuclease H-like"/>
    <property type="match status" value="1"/>
</dbReference>
<organism evidence="3 4">
    <name type="scientific">Maricaulis virginensis</name>
    <dbReference type="NCBI Taxonomy" id="144022"/>
    <lineage>
        <taxon>Bacteria</taxon>
        <taxon>Pseudomonadati</taxon>
        <taxon>Pseudomonadota</taxon>
        <taxon>Alphaproteobacteria</taxon>
        <taxon>Maricaulales</taxon>
        <taxon>Maricaulaceae</taxon>
        <taxon>Maricaulis</taxon>
    </lineage>
</organism>
<proteinExistence type="predicted"/>
<sequence length="222" mass="24418">MIRSLIAAFLLATAPALAQGEFPPQENREAWGLAIVDVETTGLEAGHHEMIDLGAIYTDLDGNELGRFFIRIHPDHPERATEFVRSINGFDEERWTGLGALSEADAVERFLAFHAEASGGRTMLFTAYNAWFDRNFLDALLQQHGESFRDHFTYFLLDLPSLAWGAGIPDMMNADVAGALGLEAETSDPLEHTGLSGAEWNLALYRALQARIAAQAGREGQD</sequence>
<dbReference type="SMART" id="SM00479">
    <property type="entry name" value="EXOIII"/>
    <property type="match status" value="1"/>
</dbReference>
<dbReference type="GO" id="GO:0006259">
    <property type="term" value="P:DNA metabolic process"/>
    <property type="evidence" value="ECO:0007669"/>
    <property type="project" value="UniProtKB-ARBA"/>
</dbReference>
<dbReference type="Gene3D" id="3.30.420.10">
    <property type="entry name" value="Ribonuclease H-like superfamily/Ribonuclease H"/>
    <property type="match status" value="1"/>
</dbReference>
<dbReference type="InterPro" id="IPR012337">
    <property type="entry name" value="RNaseH-like_sf"/>
</dbReference>